<gene>
    <name evidence="1" type="ORF">EAH80_02175</name>
</gene>
<name>A0A502EH14_9MYCO</name>
<dbReference type="Proteomes" id="UP000320095">
    <property type="component" value="Unassembled WGS sequence"/>
</dbReference>
<dbReference type="EMBL" id="RCZG01000001">
    <property type="protein sequence ID" value="TPG36757.1"/>
    <property type="molecule type" value="Genomic_DNA"/>
</dbReference>
<evidence type="ECO:0000313" key="1">
    <source>
        <dbReference type="EMBL" id="TPG36757.1"/>
    </source>
</evidence>
<dbReference type="AlphaFoldDB" id="A0A502EH14"/>
<comment type="caution">
    <text evidence="1">The sequence shown here is derived from an EMBL/GenBank/DDBJ whole genome shotgun (WGS) entry which is preliminary data.</text>
</comment>
<sequence length="91" mass="9362">MLGLILGKTDPPALRRLERDLGTATGDAPPTNAATVDDVIAEAFENLGNGPTHVVGETMRAGMQMLTSLPRNDAAQLMMAASAASMGPGKN</sequence>
<protein>
    <submittedName>
        <fullName evidence="1">Uncharacterized protein</fullName>
    </submittedName>
</protein>
<keyword evidence="2" id="KW-1185">Reference proteome</keyword>
<accession>A0A502EH14</accession>
<organism evidence="1 2">
    <name type="scientific">Mycolicibacterium hodleri</name>
    <dbReference type="NCBI Taxonomy" id="49897"/>
    <lineage>
        <taxon>Bacteria</taxon>
        <taxon>Bacillati</taxon>
        <taxon>Actinomycetota</taxon>
        <taxon>Actinomycetes</taxon>
        <taxon>Mycobacteriales</taxon>
        <taxon>Mycobacteriaceae</taxon>
        <taxon>Mycolicibacterium</taxon>
    </lineage>
</organism>
<reference evidence="1 2" key="1">
    <citation type="journal article" date="2019" name="Environ. Microbiol.">
        <title>Species interactions and distinct microbial communities in high Arctic permafrost affected cryosols are associated with the CH4 and CO2 gas fluxes.</title>
        <authorList>
            <person name="Altshuler I."/>
            <person name="Hamel J."/>
            <person name="Turney S."/>
            <person name="Magnuson E."/>
            <person name="Levesque R."/>
            <person name="Greer C."/>
            <person name="Whyte L.G."/>
        </authorList>
    </citation>
    <scope>NUCLEOTIDE SEQUENCE [LARGE SCALE GENOMIC DNA]</scope>
    <source>
        <strain evidence="1 2">S5.20</strain>
    </source>
</reference>
<proteinExistence type="predicted"/>
<evidence type="ECO:0000313" key="2">
    <source>
        <dbReference type="Proteomes" id="UP000320095"/>
    </source>
</evidence>